<dbReference type="OrthoDB" id="5981487at2759"/>
<evidence type="ECO:0000313" key="2">
    <source>
        <dbReference type="Proteomes" id="UP000440578"/>
    </source>
</evidence>
<protein>
    <recommendedName>
        <fullName evidence="3">Peptidase aspartic putative domain-containing protein</fullName>
    </recommendedName>
</protein>
<sequence length="440" mass="49145">MDLDRTIASRAVDATRWIDVPVDSGSWPHAYDPAAWIHQLAQHPPGGVGRPSAFVKSIPRITLPTYRGRPEEWPRWIGLFKALVHDQPSLTNTERITLLQSSLAGPAAQAVSGMLYNGALYGKALETLQARFGREEDIVRAHLAALFDAPSPRISEPGEVEKFQLLLHNAVTVLENLGYTHDLGGSENLRRVVERLPPELAVSWAKRTYRMRPERPTLARLDEWLGEQVAILNHAQPTRPHRERPEVQRQRGAELGIAGDRRDLRLQNVEGAGPHRTSERVSLKVSPADDAAKRIVVPEAWAVPEINVTAPRVAEEDLKRYQHLSGLSLSQYDGGCVTLLLGANVLEAVLQREVRSGRPGQPVAIRTELGWALTGFSSWLRYKRVVAWMLRFARNAAIPVNDDRRKGQLSQDEILGAEKRILLMAQKRPSTTRRVTLIAL</sequence>
<reference evidence="1 2" key="1">
    <citation type="submission" date="2019-07" db="EMBL/GenBank/DDBJ databases">
        <title>Draft genome assembly of a fouling barnacle, Amphibalanus amphitrite (Darwin, 1854): The first reference genome for Thecostraca.</title>
        <authorList>
            <person name="Kim W."/>
        </authorList>
    </citation>
    <scope>NUCLEOTIDE SEQUENCE [LARGE SCALE GENOMIC DNA]</scope>
    <source>
        <strain evidence="1">SNU_AA5</strain>
        <tissue evidence="1">Soma without cirri and trophi</tissue>
    </source>
</reference>
<comment type="caution">
    <text evidence="1">The sequence shown here is derived from an EMBL/GenBank/DDBJ whole genome shotgun (WGS) entry which is preliminary data.</text>
</comment>
<keyword evidence="2" id="KW-1185">Reference proteome</keyword>
<dbReference type="Proteomes" id="UP000440578">
    <property type="component" value="Unassembled WGS sequence"/>
</dbReference>
<dbReference type="Pfam" id="PF03564">
    <property type="entry name" value="DUF1759"/>
    <property type="match status" value="1"/>
</dbReference>
<dbReference type="EMBL" id="VIIS01001966">
    <property type="protein sequence ID" value="KAF0290311.1"/>
    <property type="molecule type" value="Genomic_DNA"/>
</dbReference>
<dbReference type="PANTHER" id="PTHR47331:SF5">
    <property type="entry name" value="RIBONUCLEASE H"/>
    <property type="match status" value="1"/>
</dbReference>
<dbReference type="InterPro" id="IPR005312">
    <property type="entry name" value="DUF1759"/>
</dbReference>
<organism evidence="1 2">
    <name type="scientific">Amphibalanus amphitrite</name>
    <name type="common">Striped barnacle</name>
    <name type="synonym">Balanus amphitrite</name>
    <dbReference type="NCBI Taxonomy" id="1232801"/>
    <lineage>
        <taxon>Eukaryota</taxon>
        <taxon>Metazoa</taxon>
        <taxon>Ecdysozoa</taxon>
        <taxon>Arthropoda</taxon>
        <taxon>Crustacea</taxon>
        <taxon>Multicrustacea</taxon>
        <taxon>Cirripedia</taxon>
        <taxon>Thoracica</taxon>
        <taxon>Thoracicalcarea</taxon>
        <taxon>Balanomorpha</taxon>
        <taxon>Balanoidea</taxon>
        <taxon>Balanidae</taxon>
        <taxon>Amphibalaninae</taxon>
        <taxon>Amphibalanus</taxon>
    </lineage>
</organism>
<gene>
    <name evidence="1" type="ORF">FJT64_011460</name>
</gene>
<evidence type="ECO:0008006" key="3">
    <source>
        <dbReference type="Google" id="ProtNLM"/>
    </source>
</evidence>
<evidence type="ECO:0000313" key="1">
    <source>
        <dbReference type="EMBL" id="KAF0290311.1"/>
    </source>
</evidence>
<dbReference type="PANTHER" id="PTHR47331">
    <property type="entry name" value="PHD-TYPE DOMAIN-CONTAINING PROTEIN"/>
    <property type="match status" value="1"/>
</dbReference>
<accession>A0A6A4VLU6</accession>
<dbReference type="AlphaFoldDB" id="A0A6A4VLU6"/>
<name>A0A6A4VLU6_AMPAM</name>
<proteinExistence type="predicted"/>